<keyword evidence="1" id="KW-0812">Transmembrane</keyword>
<gene>
    <name evidence="2" type="ORF">DVK44_18415</name>
</gene>
<dbReference type="Proteomes" id="UP000253868">
    <property type="component" value="Chromosome"/>
</dbReference>
<keyword evidence="3" id="KW-1185">Reference proteome</keyword>
<evidence type="ECO:0000256" key="1">
    <source>
        <dbReference type="SAM" id="Phobius"/>
    </source>
</evidence>
<feature type="transmembrane region" description="Helical" evidence="1">
    <location>
        <begin position="97"/>
        <end position="122"/>
    </location>
</feature>
<evidence type="ECO:0000313" key="2">
    <source>
        <dbReference type="EMBL" id="AXG79303.1"/>
    </source>
</evidence>
<proteinExistence type="predicted"/>
<name>A0A345HRH9_9ACTN</name>
<reference evidence="3" key="1">
    <citation type="submission" date="2018-07" db="EMBL/GenBank/DDBJ databases">
        <authorList>
            <person name="Zhao J."/>
        </authorList>
    </citation>
    <scope>NUCLEOTIDE SEQUENCE [LARGE SCALE GENOMIC DNA]</scope>
    <source>
        <strain evidence="3">GSSD-12</strain>
    </source>
</reference>
<dbReference type="EMBL" id="CP031194">
    <property type="protein sequence ID" value="AXG79303.1"/>
    <property type="molecule type" value="Genomic_DNA"/>
</dbReference>
<feature type="transmembrane region" description="Helical" evidence="1">
    <location>
        <begin position="27"/>
        <end position="47"/>
    </location>
</feature>
<accession>A0A345HRH9</accession>
<dbReference type="AlphaFoldDB" id="A0A345HRH9"/>
<feature type="transmembrane region" description="Helical" evidence="1">
    <location>
        <begin position="59"/>
        <end position="77"/>
    </location>
</feature>
<dbReference type="NCBIfam" id="NF046119">
    <property type="entry name" value="memb_SCO4225"/>
    <property type="match status" value="1"/>
</dbReference>
<sequence>MSAPSSSSSSSASSPWGSLRQKLRYNLVNPVALGYLAIVLAVCAWVAVDAISNANSGDASLAGIWITVVTAPTSFFISTPITLLGPILPPALAFVDVVLYLMTIPVSALIQAFALGVVYRWFTNRNPRANTSAA</sequence>
<keyword evidence="1" id="KW-1133">Transmembrane helix</keyword>
<evidence type="ECO:0000313" key="3">
    <source>
        <dbReference type="Proteomes" id="UP000253868"/>
    </source>
</evidence>
<protein>
    <submittedName>
        <fullName evidence="2">Uncharacterized protein</fullName>
    </submittedName>
</protein>
<dbReference type="InterPro" id="IPR057702">
    <property type="entry name" value="DUF7942"/>
</dbReference>
<dbReference type="RefSeq" id="WP_114660636.1">
    <property type="nucleotide sequence ID" value="NZ_CP031194.1"/>
</dbReference>
<dbReference type="KEGG" id="spad:DVK44_18415"/>
<dbReference type="Pfam" id="PF25637">
    <property type="entry name" value="DUF7942"/>
    <property type="match status" value="1"/>
</dbReference>
<organism evidence="2 3">
    <name type="scientific">Streptomyces paludis</name>
    <dbReference type="NCBI Taxonomy" id="2282738"/>
    <lineage>
        <taxon>Bacteria</taxon>
        <taxon>Bacillati</taxon>
        <taxon>Actinomycetota</taxon>
        <taxon>Actinomycetes</taxon>
        <taxon>Kitasatosporales</taxon>
        <taxon>Streptomycetaceae</taxon>
        <taxon>Streptomyces</taxon>
    </lineage>
</organism>
<keyword evidence="1" id="KW-0472">Membrane</keyword>